<evidence type="ECO:0000313" key="3">
    <source>
        <dbReference type="Proteomes" id="UP000265618"/>
    </source>
</evidence>
<feature type="compositionally biased region" description="Pro residues" evidence="1">
    <location>
        <begin position="1103"/>
        <end position="1120"/>
    </location>
</feature>
<name>A0A9K3CQI9_9EUKA</name>
<reference evidence="2 3" key="1">
    <citation type="journal article" date="2018" name="PLoS ONE">
        <title>The draft genome of Kipferlia bialata reveals reductive genome evolution in fornicate parasites.</title>
        <authorList>
            <person name="Tanifuji G."/>
            <person name="Takabayashi S."/>
            <person name="Kume K."/>
            <person name="Takagi M."/>
            <person name="Nakayama T."/>
            <person name="Kamikawa R."/>
            <person name="Inagaki Y."/>
            <person name="Hashimoto T."/>
        </authorList>
    </citation>
    <scope>NUCLEOTIDE SEQUENCE [LARGE SCALE GENOMIC DNA]</scope>
    <source>
        <strain evidence="2">NY0173</strain>
    </source>
</reference>
<evidence type="ECO:0000313" key="2">
    <source>
        <dbReference type="EMBL" id="GIQ80942.1"/>
    </source>
</evidence>
<feature type="compositionally biased region" description="Basic and acidic residues" evidence="1">
    <location>
        <begin position="1369"/>
        <end position="1382"/>
    </location>
</feature>
<proteinExistence type="predicted"/>
<feature type="region of interest" description="Disordered" evidence="1">
    <location>
        <begin position="1164"/>
        <end position="1221"/>
    </location>
</feature>
<protein>
    <submittedName>
        <fullName evidence="2">Uncharacterized protein</fullName>
    </submittedName>
</protein>
<feature type="region of interest" description="Disordered" evidence="1">
    <location>
        <begin position="1088"/>
        <end position="1135"/>
    </location>
</feature>
<dbReference type="Proteomes" id="UP000265618">
    <property type="component" value="Unassembled WGS sequence"/>
</dbReference>
<dbReference type="EMBL" id="BDIP01000274">
    <property type="protein sequence ID" value="GIQ80942.1"/>
    <property type="molecule type" value="Genomic_DNA"/>
</dbReference>
<feature type="region of interest" description="Disordered" evidence="1">
    <location>
        <begin position="753"/>
        <end position="778"/>
    </location>
</feature>
<comment type="caution">
    <text evidence="2">The sequence shown here is derived from an EMBL/GenBank/DDBJ whole genome shotgun (WGS) entry which is preliminary data.</text>
</comment>
<sequence>YQGVPKAAPQALAPTCSVSISHRDGDPHFRQVVETQSGLKQYQVKGREYTMYIVVVPDVTSPATIQALDAMHHRFLPPIMMTLFTDDKDMAGMQDHVTTHLLVVPDTLAVTQRTFSALQSITNKFWFGGITFLQARVHRGIPFCLGIPNILAYLFESQQADLARDMHQRIGMYYSADTHAAAFKYAGDALSVFCDTWNKSQAYTRLGVSLDAKTLLKEQLLVYKLTGTPLIPIGESPAQKREREEKEREMRERERVQQEERQRKAFVALTPVDLTPEIVLDVLSSRRPTAPIPGHAMLILWGAESQVGVSHLYGHVHNSGVTASSLMAEPTPHARVAFSSAAVMDMDKVALKKNALAAEPYATMARRIGEVLTEWASASLKVSVVIAGTMADSANWRTGLGMLLQPFGSACAHDITDEDLLPFLGRAADYISGMDLPTFHTDSRVAKDFCLSFSLSHQTMLSESLGRLAILQAQSAARAKADSQKKREEEREREREEEKREREREAQVAAEREAKAAQKAKAKAALLERERDTEGEYGETDYIEDFIDMLFDAFPQATDRYPPDPFPQEVVIPKSTLYLVVGARYNDQEALTDNLTGVGISVRHVRASGGQIEKISQGTINRAQCIVLSVAGLSGYGVDALIAGLIKTQMEGRTMHLFASRGVVLTKPEITPLHSFIARATVSNDHVHLLNDMHQCKEIVARQLIDEVRIEATHTDPNLRTIVNRHIAQQRQREEEREQRRIAELAETGSKADFVGLPLPTTAASPSPPKSLPLPVNGVLKRSANPPLSLPIPGLASTTSTSAASTSAAVSKPLPLPGTGATPSTSGAVASPSLPLPTGTPASTAATAPLPLPVSTSISSATATPAAGVAAAAASLTSSVPTLPGSVSLYGGAALRFLNKVRESTTKEGEREGEREGEVVALVVVPDCIKGAAEENKGAAEYVQRDILDMLGVMAVEVDVRLGLSTVLGPKTSLDSPCVLVLPQSDVEGLDNGGTEAGHSLRAVSECLSSVSSVLAPTSVSRGVYAALHRVDMRSLHLCLFSSFRPLTHSATQSDGCDKPCDKQSEGVILQQWTAACLTSYTPEEEPCDMTPSALWPKKTQPLPLPKALPLPSAPSPSKAPLPRSKVTSPLAQSVSLAEDIQPQVWEAFEMPGSASMFDVRDVSSRIEQDQEISNQPVPAPGRMADKTESSPASDTESESVEEEEEDVPLMPREPYRPNCVPLSERDVLSIDATDKKDRARLAIAKHATVCDKEHNMLTDCPVLFVHEEDGDSPSLVESLKYKYTGHLSQTLLKEMVQTGRVSPVLNRQTGQYTVHDSKLRVRALPLGRGVSSVLYDSPLPVSPDGEGGGVKDPEPSPMPNDSPFDLSHLGDMDKERDKEAETETCECMDDIVLVVVEREMMSRLSPMVKACLSRPGVSLLCIDRAPIVSKTVSKEDRERGVASEVLSLLTSVHRYREGKAADPWVDRCVVALPRVDAEDLPLRSVAEAVAEDKGAKALQPSFISRVDSLPGRTKPSRKRRIYTIEQMLEWGAMPESWRPPTVASPLGMDGELEVVADGEGEREGDILQRFVVPDTEESYRMLYLAQVANKSGPLLAKGASIPKPPRHKR</sequence>
<feature type="compositionally biased region" description="Basic and acidic residues" evidence="1">
    <location>
        <begin position="238"/>
        <end position="257"/>
    </location>
</feature>
<feature type="compositionally biased region" description="Polar residues" evidence="1">
    <location>
        <begin position="1126"/>
        <end position="1135"/>
    </location>
</feature>
<accession>A0A9K3CQI9</accession>
<feature type="region of interest" description="Disordered" evidence="1">
    <location>
        <begin position="234"/>
        <end position="257"/>
    </location>
</feature>
<feature type="region of interest" description="Disordered" evidence="1">
    <location>
        <begin position="1336"/>
        <end position="1383"/>
    </location>
</feature>
<feature type="non-terminal residue" evidence="2">
    <location>
        <position position="1"/>
    </location>
</feature>
<keyword evidence="3" id="KW-1185">Reference proteome</keyword>
<feature type="region of interest" description="Disordered" evidence="1">
    <location>
        <begin position="479"/>
        <end position="514"/>
    </location>
</feature>
<feature type="compositionally biased region" description="Acidic residues" evidence="1">
    <location>
        <begin position="1196"/>
        <end position="1208"/>
    </location>
</feature>
<gene>
    <name evidence="2" type="ORF">KIPB_001825</name>
</gene>
<feature type="compositionally biased region" description="Low complexity" evidence="1">
    <location>
        <begin position="830"/>
        <end position="844"/>
    </location>
</feature>
<evidence type="ECO:0000256" key="1">
    <source>
        <dbReference type="SAM" id="MobiDB-lite"/>
    </source>
</evidence>
<organism evidence="2 3">
    <name type="scientific">Kipferlia bialata</name>
    <dbReference type="NCBI Taxonomy" id="797122"/>
    <lineage>
        <taxon>Eukaryota</taxon>
        <taxon>Metamonada</taxon>
        <taxon>Carpediemonas-like organisms</taxon>
        <taxon>Kipferlia</taxon>
    </lineage>
</organism>
<feature type="region of interest" description="Disordered" evidence="1">
    <location>
        <begin position="806"/>
        <end position="844"/>
    </location>
</feature>